<feature type="transmembrane region" description="Helical" evidence="1">
    <location>
        <begin position="510"/>
        <end position="532"/>
    </location>
</feature>
<evidence type="ECO:0000256" key="1">
    <source>
        <dbReference type="SAM" id="Phobius"/>
    </source>
</evidence>
<dbReference type="EMBL" id="JAGGLL010000046">
    <property type="protein sequence ID" value="MBP2024039.1"/>
    <property type="molecule type" value="Genomic_DNA"/>
</dbReference>
<keyword evidence="1" id="KW-0472">Membrane</keyword>
<proteinExistence type="predicted"/>
<dbReference type="Proteomes" id="UP001519308">
    <property type="component" value="Unassembled WGS sequence"/>
</dbReference>
<keyword evidence="3" id="KW-1185">Reference proteome</keyword>
<evidence type="ECO:0000313" key="2">
    <source>
        <dbReference type="EMBL" id="MBP2024039.1"/>
    </source>
</evidence>
<organism evidence="2 3">
    <name type="scientific">Clostridium punense</name>
    <dbReference type="NCBI Taxonomy" id="1054297"/>
    <lineage>
        <taxon>Bacteria</taxon>
        <taxon>Bacillati</taxon>
        <taxon>Bacillota</taxon>
        <taxon>Clostridia</taxon>
        <taxon>Eubacteriales</taxon>
        <taxon>Clostridiaceae</taxon>
        <taxon>Clostridium</taxon>
    </lineage>
</organism>
<comment type="caution">
    <text evidence="2">The sequence shown here is derived from an EMBL/GenBank/DDBJ whole genome shotgun (WGS) entry which is preliminary data.</text>
</comment>
<feature type="transmembrane region" description="Helical" evidence="1">
    <location>
        <begin position="404"/>
        <end position="432"/>
    </location>
</feature>
<dbReference type="RefSeq" id="WP_209649953.1">
    <property type="nucleotide sequence ID" value="NZ_JAGGLL010000046.1"/>
</dbReference>
<reference evidence="2 3" key="1">
    <citation type="submission" date="2021-03" db="EMBL/GenBank/DDBJ databases">
        <title>Genomic Encyclopedia of Type Strains, Phase IV (KMG-IV): sequencing the most valuable type-strain genomes for metagenomic binning, comparative biology and taxonomic classification.</title>
        <authorList>
            <person name="Goeker M."/>
        </authorList>
    </citation>
    <scope>NUCLEOTIDE SEQUENCE [LARGE SCALE GENOMIC DNA]</scope>
    <source>
        <strain evidence="2 3">DSM 28650</strain>
    </source>
</reference>
<feature type="transmembrane region" description="Helical" evidence="1">
    <location>
        <begin position="476"/>
        <end position="498"/>
    </location>
</feature>
<feature type="transmembrane region" description="Helical" evidence="1">
    <location>
        <begin position="7"/>
        <end position="23"/>
    </location>
</feature>
<accession>A0ABS4K8E6</accession>
<evidence type="ECO:0000313" key="3">
    <source>
        <dbReference type="Proteomes" id="UP001519308"/>
    </source>
</evidence>
<name>A0ABS4K8E6_9CLOT</name>
<sequence>MKINKYFYIVMITIILAIFGYHYKLNYDVAIQPPSEKWAKEVLVHKGDIKGLPSITKFKDNYMVAFSEGMNINLISIDPLGKVLKESSIPVNTEVPQNINIFVSEEGKLVLSYIIGGGDSGELTVSYIDEGLNVLDTTSVQGLRSYIKIDDNTLGAVYKEKIDLISLKENKVTTVNTGDDTFLASVVKYNNKDCIVYSNYFGEFSYFFLDNGVASEIKTGGAMSPSSRVRFSTMTSVINKDIVTNLIEYMYKSDYTGYKYVAFSLETGETLDSGEFPIKDRFAEKGYIYNGEGVTLATPVPYRNDKGTFLLSSTRDMPKGKNQTDIIEMPIEGNLGVASEVVSRTKAVSISPAIYEDTVVFVDPIKDGSAKLYITSTREDFKEVNNKPRFDEKVQVFVETSESLLFSLAYVITNGMTWIIPSVTLFSLLSLIEYRFSYGIRKAIFILTYIVTAIVKILAVKGFFFKKLQGTLPVNFTFLVGASAMAAISIVCLIYGYLNYKDDLEKNVLALSYTKPIFIDSFLTLALFVGFIK</sequence>
<keyword evidence="1" id="KW-0812">Transmembrane</keyword>
<protein>
    <submittedName>
        <fullName evidence="2">Uncharacterized protein</fullName>
    </submittedName>
</protein>
<keyword evidence="1" id="KW-1133">Transmembrane helix</keyword>
<gene>
    <name evidence="2" type="ORF">J2Z44_003889</name>
</gene>
<feature type="transmembrane region" description="Helical" evidence="1">
    <location>
        <begin position="444"/>
        <end position="464"/>
    </location>
</feature>